<dbReference type="GO" id="GO:0009451">
    <property type="term" value="P:RNA modification"/>
    <property type="evidence" value="ECO:0007669"/>
    <property type="project" value="InterPro"/>
</dbReference>
<dbReference type="Proteomes" id="UP000447434">
    <property type="component" value="Chromosome 4"/>
</dbReference>
<proteinExistence type="inferred from homology"/>
<dbReference type="NCBIfam" id="TIGR00756">
    <property type="entry name" value="PPR"/>
    <property type="match status" value="5"/>
</dbReference>
<protein>
    <submittedName>
        <fullName evidence="5">Putative tetratricopeptide-like helical domain, DYW domain-containing protein</fullName>
    </submittedName>
</protein>
<evidence type="ECO:0000256" key="2">
    <source>
        <dbReference type="ARBA" id="ARBA00022737"/>
    </source>
</evidence>
<feature type="repeat" description="PPR" evidence="3">
    <location>
        <begin position="508"/>
        <end position="538"/>
    </location>
</feature>
<dbReference type="FunFam" id="1.25.40.10:FF:000285">
    <property type="entry name" value="Pentatricopeptide repeat-containing protein, chloroplastic"/>
    <property type="match status" value="1"/>
</dbReference>
<dbReference type="Pfam" id="PF13041">
    <property type="entry name" value="PPR_2"/>
    <property type="match status" value="3"/>
</dbReference>
<reference evidence="6" key="1">
    <citation type="journal article" date="2020" name="Nat. Commun.">
        <title>Genome sequence of the cluster root forming white lupin.</title>
        <authorList>
            <person name="Hufnagel B."/>
            <person name="Marques A."/>
            <person name="Soriano A."/>
            <person name="Marques L."/>
            <person name="Divol F."/>
            <person name="Doumas P."/>
            <person name="Sallet E."/>
            <person name="Mancinotti D."/>
            <person name="Carrere S."/>
            <person name="Marande W."/>
            <person name="Arribat S."/>
            <person name="Keller J."/>
            <person name="Huneau C."/>
            <person name="Blein T."/>
            <person name="Aime D."/>
            <person name="Laguerre M."/>
            <person name="Taylor J."/>
            <person name="Schubert V."/>
            <person name="Nelson M."/>
            <person name="Geu-Flores F."/>
            <person name="Crespi M."/>
            <person name="Gallardo-Guerrero K."/>
            <person name="Delaux P.-M."/>
            <person name="Salse J."/>
            <person name="Berges H."/>
            <person name="Guyot R."/>
            <person name="Gouzy J."/>
            <person name="Peret B."/>
        </authorList>
    </citation>
    <scope>NUCLEOTIDE SEQUENCE [LARGE SCALE GENOMIC DNA]</scope>
    <source>
        <strain evidence="6">cv. Amiga</strain>
    </source>
</reference>
<comment type="similarity">
    <text evidence="1">Belongs to the PPR family. PCMP-H subfamily.</text>
</comment>
<dbReference type="InterPro" id="IPR046960">
    <property type="entry name" value="PPR_At4g14850-like_plant"/>
</dbReference>
<feature type="repeat" description="PPR" evidence="3">
    <location>
        <begin position="473"/>
        <end position="507"/>
    </location>
</feature>
<dbReference type="FunFam" id="1.25.40.10:FF:001093">
    <property type="entry name" value="Pentatricopeptide repeat-containing protein At2g34400"/>
    <property type="match status" value="1"/>
</dbReference>
<feature type="repeat" description="PPR" evidence="3">
    <location>
        <begin position="128"/>
        <end position="162"/>
    </location>
</feature>
<dbReference type="Pfam" id="PF20431">
    <property type="entry name" value="E_motif"/>
    <property type="match status" value="1"/>
</dbReference>
<gene>
    <name evidence="5" type="ORF">Lalb_Chr04g0252711</name>
</gene>
<keyword evidence="6" id="KW-1185">Reference proteome</keyword>
<feature type="repeat" description="PPR" evidence="3">
    <location>
        <begin position="610"/>
        <end position="644"/>
    </location>
</feature>
<dbReference type="GO" id="GO:0003723">
    <property type="term" value="F:RNA binding"/>
    <property type="evidence" value="ECO:0007669"/>
    <property type="project" value="InterPro"/>
</dbReference>
<evidence type="ECO:0000259" key="4">
    <source>
        <dbReference type="Pfam" id="PF14432"/>
    </source>
</evidence>
<feature type="domain" description="DYW" evidence="4">
    <location>
        <begin position="701"/>
        <end position="780"/>
    </location>
</feature>
<dbReference type="Gene3D" id="1.25.40.10">
    <property type="entry name" value="Tetratricopeptide repeat domain"/>
    <property type="match status" value="5"/>
</dbReference>
<dbReference type="InterPro" id="IPR011990">
    <property type="entry name" value="TPR-like_helical_dom_sf"/>
</dbReference>
<dbReference type="AlphaFoldDB" id="A0A6A4QKY7"/>
<dbReference type="EMBL" id="WOCE01000004">
    <property type="protein sequence ID" value="KAE9615195.1"/>
    <property type="molecule type" value="Genomic_DNA"/>
</dbReference>
<evidence type="ECO:0000313" key="6">
    <source>
        <dbReference type="Proteomes" id="UP000447434"/>
    </source>
</evidence>
<dbReference type="InterPro" id="IPR002885">
    <property type="entry name" value="PPR_rpt"/>
</dbReference>
<name>A0A6A4QKY7_LUPAL</name>
<dbReference type="PROSITE" id="PS51375">
    <property type="entry name" value="PPR"/>
    <property type="match status" value="5"/>
</dbReference>
<comment type="caution">
    <text evidence="5">The sequence shown here is derived from an EMBL/GenBank/DDBJ whole genome shotgun (WGS) entry which is preliminary data.</text>
</comment>
<dbReference type="OrthoDB" id="744580at2759"/>
<dbReference type="Pfam" id="PF01535">
    <property type="entry name" value="PPR"/>
    <property type="match status" value="3"/>
</dbReference>
<dbReference type="SUPFAM" id="SSF48452">
    <property type="entry name" value="TPR-like"/>
    <property type="match status" value="1"/>
</dbReference>
<dbReference type="GO" id="GO:0008270">
    <property type="term" value="F:zinc ion binding"/>
    <property type="evidence" value="ECO:0007669"/>
    <property type="project" value="InterPro"/>
</dbReference>
<dbReference type="FunFam" id="1.25.40.10:FF:000227">
    <property type="entry name" value="Pentatricopeptide repeat-containing protein At3g13880"/>
    <property type="match status" value="1"/>
</dbReference>
<dbReference type="InterPro" id="IPR032867">
    <property type="entry name" value="DYW_dom"/>
</dbReference>
<feature type="repeat" description="PPR" evidence="3">
    <location>
        <begin position="260"/>
        <end position="294"/>
    </location>
</feature>
<sequence>MQPLLNFLHHCSSFLLPSKSYSAMASFPSVAITLTATLKLHPQFRKYPTTYFPIDKSQSLSLQKNHRLTQLDPSNLDFQEALSFSKERTEDVESSFYFPLLQECLKRSSISYTKVIHGHVTKTGTHEDVFVMSFLVNIYAKCGNMEDARKVFDKMPRRNVVAWSTLLVGYVKNSQPKHAIHVFHEMLYSGSYPSNFALAIALNACTSLHSLKLGDQFHAYIIKYHIDFDTSIGNALCSLYSKSHKLKLALKAFRRINEKNVISWTTAISACGDNGEAMKGLNLFVEMLSEGIQPNEFTVTSALSQCCEILYLELGTQVHSLCTKFGYDSNLRVRNSMLYLYLKCGCIGEAQILFHGMDDLSLVSWNAMISGHAQMMELTKDNLSLCQSGNEALNLFSKLNRSGMKPDLFTFSSVLSVCSRLLALEQGEQIHAQATKTGFLSDVVVSTSLINMYNKCGSIERASKAFLEMSTRTMISWTSMIASFAQHGRYQQVLQLFEDMRLAGVRPNAVTFVGVLSACGQAGMVTEALDYFEIMQKEYKIKPMMDHYTCLVDMFVRLGQLEEAFNLIKKMDFEPSEFIWSNLIDGCRSHGNLELGYQAAEQLLSLKPKDSETYLLLLNMYLNAGKFKDVSRVKEMMKEENVRKLKDWSWISIKDKVYSFEPNDKAHPESSLLHKSLEDLLAKAKNIGYEMLESVEINEEEEGEKISSPTIYHSEKLAITCGLEKLPYSSPVRVVKSTLMCRDCHNFVKYVSTLTGREIIVKDSRRIHKFVNGQCSCGDFGSFL</sequence>
<evidence type="ECO:0000313" key="5">
    <source>
        <dbReference type="EMBL" id="KAE9615195.1"/>
    </source>
</evidence>
<dbReference type="FunFam" id="1.25.40.10:FF:001967">
    <property type="entry name" value="Pentatricopeptide repeat-containing protein isoform A"/>
    <property type="match status" value="1"/>
</dbReference>
<dbReference type="InterPro" id="IPR046848">
    <property type="entry name" value="E_motif"/>
</dbReference>
<dbReference type="PANTHER" id="PTHR47926">
    <property type="entry name" value="PENTATRICOPEPTIDE REPEAT-CONTAINING PROTEIN"/>
    <property type="match status" value="1"/>
</dbReference>
<dbReference type="Pfam" id="PF14432">
    <property type="entry name" value="DYW_deaminase"/>
    <property type="match status" value="1"/>
</dbReference>
<accession>A0A6A4QKY7</accession>
<dbReference type="PANTHER" id="PTHR47926:SF480">
    <property type="entry name" value="TETRATRICOPEPTIDE REPEAT-LIKE SUPERFAMILY PROTEIN ISOFORM 1"/>
    <property type="match status" value="1"/>
</dbReference>
<organism evidence="5 6">
    <name type="scientific">Lupinus albus</name>
    <name type="common">White lupine</name>
    <name type="synonym">Lupinus termis</name>
    <dbReference type="NCBI Taxonomy" id="3870"/>
    <lineage>
        <taxon>Eukaryota</taxon>
        <taxon>Viridiplantae</taxon>
        <taxon>Streptophyta</taxon>
        <taxon>Embryophyta</taxon>
        <taxon>Tracheophyta</taxon>
        <taxon>Spermatophyta</taxon>
        <taxon>Magnoliopsida</taxon>
        <taxon>eudicotyledons</taxon>
        <taxon>Gunneridae</taxon>
        <taxon>Pentapetalae</taxon>
        <taxon>rosids</taxon>
        <taxon>fabids</taxon>
        <taxon>Fabales</taxon>
        <taxon>Fabaceae</taxon>
        <taxon>Papilionoideae</taxon>
        <taxon>50 kb inversion clade</taxon>
        <taxon>genistoids sensu lato</taxon>
        <taxon>core genistoids</taxon>
        <taxon>Genisteae</taxon>
        <taxon>Lupinus</taxon>
    </lineage>
</organism>
<evidence type="ECO:0000256" key="1">
    <source>
        <dbReference type="ARBA" id="ARBA00006643"/>
    </source>
</evidence>
<evidence type="ECO:0000256" key="3">
    <source>
        <dbReference type="PROSITE-ProRule" id="PRU00708"/>
    </source>
</evidence>
<keyword evidence="2" id="KW-0677">Repeat</keyword>